<dbReference type="Proteomes" id="UP000499080">
    <property type="component" value="Unassembled WGS sequence"/>
</dbReference>
<evidence type="ECO:0000256" key="1">
    <source>
        <dbReference type="SAM" id="Phobius"/>
    </source>
</evidence>
<dbReference type="EMBL" id="BGPR01200124">
    <property type="protein sequence ID" value="GBN15593.1"/>
    <property type="molecule type" value="Genomic_DNA"/>
</dbReference>
<comment type="caution">
    <text evidence="2">The sequence shown here is derived from an EMBL/GenBank/DDBJ whole genome shotgun (WGS) entry which is preliminary data.</text>
</comment>
<dbReference type="AlphaFoldDB" id="A0A4Y2LNK6"/>
<reference evidence="2 4" key="1">
    <citation type="journal article" date="2019" name="Sci. Rep.">
        <title>Orb-weaving spider Araneus ventricosus genome elucidates the spidroin gene catalogue.</title>
        <authorList>
            <person name="Kono N."/>
            <person name="Nakamura H."/>
            <person name="Ohtoshi R."/>
            <person name="Moran D.A.P."/>
            <person name="Shinohara A."/>
            <person name="Yoshida Y."/>
            <person name="Fujiwara M."/>
            <person name="Mori M."/>
            <person name="Tomita M."/>
            <person name="Arakawa K."/>
        </authorList>
    </citation>
    <scope>NUCLEOTIDE SEQUENCE [LARGE SCALE GENOMIC DNA]</scope>
</reference>
<organism evidence="2 4">
    <name type="scientific">Araneus ventricosus</name>
    <name type="common">Orbweaver spider</name>
    <name type="synonym">Epeira ventricosa</name>
    <dbReference type="NCBI Taxonomy" id="182803"/>
    <lineage>
        <taxon>Eukaryota</taxon>
        <taxon>Metazoa</taxon>
        <taxon>Ecdysozoa</taxon>
        <taxon>Arthropoda</taxon>
        <taxon>Chelicerata</taxon>
        <taxon>Arachnida</taxon>
        <taxon>Araneae</taxon>
        <taxon>Araneomorphae</taxon>
        <taxon>Entelegynae</taxon>
        <taxon>Araneoidea</taxon>
        <taxon>Araneidae</taxon>
        <taxon>Araneus</taxon>
    </lineage>
</organism>
<feature type="transmembrane region" description="Helical" evidence="1">
    <location>
        <begin position="94"/>
        <end position="114"/>
    </location>
</feature>
<gene>
    <name evidence="2" type="ORF">AVEN_22716_1</name>
    <name evidence="3" type="ORF">AVEN_88182_1</name>
</gene>
<keyword evidence="1" id="KW-1133">Transmembrane helix</keyword>
<keyword evidence="1" id="KW-0472">Membrane</keyword>
<evidence type="ECO:0000313" key="3">
    <source>
        <dbReference type="EMBL" id="GBN20421.1"/>
    </source>
</evidence>
<name>A0A4Y2LNK6_ARAVE</name>
<evidence type="ECO:0000313" key="4">
    <source>
        <dbReference type="Proteomes" id="UP000499080"/>
    </source>
</evidence>
<sequence length="123" mass="13592">MSQLLAYLTGNTVVITVQVSFAIGCAVVSTASIFFKAGQIPIEMDKFSRLMRRHIELRSFLALSSSETGAEISLNVDQVITLSGCDLIIYRKTTILTFLGTILTYGLLFLGINFETDESRRMS</sequence>
<keyword evidence="1" id="KW-0812">Transmembrane</keyword>
<proteinExistence type="predicted"/>
<dbReference type="EMBL" id="BGPR01202009">
    <property type="protein sequence ID" value="GBN20421.1"/>
    <property type="molecule type" value="Genomic_DNA"/>
</dbReference>
<protein>
    <submittedName>
        <fullName evidence="2">Uncharacterized protein</fullName>
    </submittedName>
</protein>
<keyword evidence="4" id="KW-1185">Reference proteome</keyword>
<accession>A0A4Y2LNK6</accession>
<feature type="transmembrane region" description="Helical" evidence="1">
    <location>
        <begin position="12"/>
        <end position="35"/>
    </location>
</feature>
<evidence type="ECO:0000313" key="2">
    <source>
        <dbReference type="EMBL" id="GBN15593.1"/>
    </source>
</evidence>